<dbReference type="GO" id="GO:0015347">
    <property type="term" value="F:sodium-independent organic anion transmembrane transporter activity"/>
    <property type="evidence" value="ECO:0007669"/>
    <property type="project" value="TreeGrafter"/>
</dbReference>
<dbReference type="GO" id="GO:0015125">
    <property type="term" value="F:bile acid transmembrane transporter activity"/>
    <property type="evidence" value="ECO:0007669"/>
    <property type="project" value="TreeGrafter"/>
</dbReference>
<dbReference type="InterPro" id="IPR036259">
    <property type="entry name" value="MFS_trans_sf"/>
</dbReference>
<feature type="transmembrane region" description="Helical" evidence="8">
    <location>
        <begin position="278"/>
        <end position="297"/>
    </location>
</feature>
<dbReference type="Proteomes" id="UP000519684">
    <property type="component" value="Unassembled WGS sequence"/>
</dbReference>
<evidence type="ECO:0000256" key="3">
    <source>
        <dbReference type="ARBA" id="ARBA00022475"/>
    </source>
</evidence>
<dbReference type="Pfam" id="PF07648">
    <property type="entry name" value="Kazal_2"/>
    <property type="match status" value="1"/>
</dbReference>
<dbReference type="PROSITE" id="PS50850">
    <property type="entry name" value="MFS"/>
    <property type="match status" value="1"/>
</dbReference>
<keyword evidence="6 8" id="KW-0472">Membrane</keyword>
<evidence type="ECO:0000256" key="7">
    <source>
        <dbReference type="ARBA" id="ARBA00023157"/>
    </source>
</evidence>
<comment type="caution">
    <text evidence="11">The sequence shown here is derived from an EMBL/GenBank/DDBJ whole genome shotgun (WGS) entry which is preliminary data.</text>
</comment>
<evidence type="ECO:0000256" key="4">
    <source>
        <dbReference type="ARBA" id="ARBA00022692"/>
    </source>
</evidence>
<evidence type="ECO:0000256" key="8">
    <source>
        <dbReference type="RuleBase" id="RU362056"/>
    </source>
</evidence>
<evidence type="ECO:0000259" key="9">
    <source>
        <dbReference type="PROSITE" id="PS50850"/>
    </source>
</evidence>
<dbReference type="InterPro" id="IPR004156">
    <property type="entry name" value="OATP"/>
</dbReference>
<evidence type="ECO:0000259" key="10">
    <source>
        <dbReference type="PROSITE" id="PS51465"/>
    </source>
</evidence>
<accession>A0A7L2D2X9</accession>
<dbReference type="GO" id="GO:0016324">
    <property type="term" value="C:apical plasma membrane"/>
    <property type="evidence" value="ECO:0007669"/>
    <property type="project" value="TreeGrafter"/>
</dbReference>
<dbReference type="GO" id="GO:0043252">
    <property type="term" value="P:sodium-independent organic anion transport"/>
    <property type="evidence" value="ECO:0007669"/>
    <property type="project" value="TreeGrafter"/>
</dbReference>
<feature type="transmembrane region" description="Helical" evidence="8">
    <location>
        <begin position="69"/>
        <end position="90"/>
    </location>
</feature>
<comment type="subcellular location">
    <subcellularLocation>
        <location evidence="1 8">Cell membrane</location>
        <topology evidence="1 8">Multi-pass membrane protein</topology>
    </subcellularLocation>
</comment>
<dbReference type="InterPro" id="IPR020846">
    <property type="entry name" value="MFS_dom"/>
</dbReference>
<feature type="domain" description="Major facilitator superfamily (MFS) profile" evidence="9">
    <location>
        <begin position="1"/>
        <end position="555"/>
    </location>
</feature>
<keyword evidence="12" id="KW-1185">Reference proteome</keyword>
<dbReference type="PROSITE" id="PS51465">
    <property type="entry name" value="KAZAL_2"/>
    <property type="match status" value="1"/>
</dbReference>
<reference evidence="11 12" key="1">
    <citation type="submission" date="2019-09" db="EMBL/GenBank/DDBJ databases">
        <title>Bird 10,000 Genomes (B10K) Project - Family phase.</title>
        <authorList>
            <person name="Zhang G."/>
        </authorList>
    </citation>
    <scope>NUCLEOTIDE SEQUENCE [LARGE SCALE GENOMIC DNA]</scope>
    <source>
        <strain evidence="11">B10K-DU-001-17</strain>
        <tissue evidence="11">Muscle</tissue>
    </source>
</reference>
<keyword evidence="8" id="KW-0813">Transport</keyword>
<keyword evidence="4 8" id="KW-0812">Transmembrane</keyword>
<dbReference type="SUPFAM" id="SSF103473">
    <property type="entry name" value="MFS general substrate transporter"/>
    <property type="match status" value="1"/>
</dbReference>
<dbReference type="PANTHER" id="PTHR11388">
    <property type="entry name" value="ORGANIC ANION TRANSPORTER"/>
    <property type="match status" value="1"/>
</dbReference>
<keyword evidence="8" id="KW-0406">Ion transport</keyword>
<dbReference type="AlphaFoldDB" id="A0A7L2D2X9"/>
<dbReference type="InterPro" id="IPR036058">
    <property type="entry name" value="Kazal_dom_sf"/>
</dbReference>
<gene>
    <name evidence="11" type="primary">Slco2b1</name>
    <name evidence="11" type="ORF">CATFUS_R05838</name>
</gene>
<feature type="transmembrane region" description="Helical" evidence="8">
    <location>
        <begin position="137"/>
        <end position="162"/>
    </location>
</feature>
<dbReference type="EMBL" id="VWYD01014890">
    <property type="protein sequence ID" value="NXQ43956.1"/>
    <property type="molecule type" value="Genomic_DNA"/>
</dbReference>
<comment type="similarity">
    <text evidence="2 8">Belongs to the organo anion transporter (TC 2.A.60) family.</text>
</comment>
<feature type="non-terminal residue" evidence="11">
    <location>
        <position position="555"/>
    </location>
</feature>
<sequence length="555" mass="60245">QFFVFCHGLLQLSQLLVSGYLKSSISTIERRYGLSSQTSGLLASFNEVGNTLLIVFVSYLGSRVHRPRLIGCGALLVSLAGFLMALPHFVTGPYEFDRSVASTFSNSTDLCQPQRGAGANLSQASCAPHASRENHEVLLLMFVAQALLGIGGVPIQPFGISYIDDFASERNSPLYLGILFSLTVIGPGVAFMLGSAMLRFYVDIDKVSAAEVQLTNKDPRWVGAWWLGFLVAASLVALSALPYFFFPREMPKEERWESSSAAWRGFPVVLLRNLRHPVYLLVVLAQVNISAMVAGLATFMGKFLERQFSLTASLANMIIGAVNIPGAMVGIVVGGAILKRFQMSLRQCSALCVLGMLLCLLTAFPLLFLGCPTQKVAGVTYWDSSGFGHHMLECNAQCRCPETGFNPICGSNGVEYTSPCSAGCSSVHMHSDGSILNYTRCSCIAGPGPAGFARPGTCGTGCSHLFVPFVVLSCLAGILASTSHTPSFMLILRSIQPEDKSFAVGIQFMLLRVLAWMPGPVLYGSAIDTTCMLWERRCERRAACRYYDNTLFRQR</sequence>
<dbReference type="SUPFAM" id="SSF100895">
    <property type="entry name" value="Kazal-type serine protease inhibitors"/>
    <property type="match status" value="1"/>
</dbReference>
<keyword evidence="5 8" id="KW-1133">Transmembrane helix</keyword>
<evidence type="ECO:0000256" key="1">
    <source>
        <dbReference type="ARBA" id="ARBA00004651"/>
    </source>
</evidence>
<feature type="transmembrane region" description="Helical" evidence="8">
    <location>
        <begin position="41"/>
        <end position="62"/>
    </location>
</feature>
<dbReference type="GO" id="GO:0006811">
    <property type="term" value="P:monoatomic ion transport"/>
    <property type="evidence" value="ECO:0007669"/>
    <property type="project" value="UniProtKB-KW"/>
</dbReference>
<organism evidence="11 12">
    <name type="scientific">Catharus fuscescens</name>
    <name type="common">Veery</name>
    <name type="synonym">Turdus fuscescens</name>
    <dbReference type="NCBI Taxonomy" id="159581"/>
    <lineage>
        <taxon>Eukaryota</taxon>
        <taxon>Metazoa</taxon>
        <taxon>Chordata</taxon>
        <taxon>Craniata</taxon>
        <taxon>Vertebrata</taxon>
        <taxon>Euteleostomi</taxon>
        <taxon>Archelosauria</taxon>
        <taxon>Archosauria</taxon>
        <taxon>Dinosauria</taxon>
        <taxon>Saurischia</taxon>
        <taxon>Theropoda</taxon>
        <taxon>Coelurosauria</taxon>
        <taxon>Aves</taxon>
        <taxon>Neognathae</taxon>
        <taxon>Neoaves</taxon>
        <taxon>Telluraves</taxon>
        <taxon>Australaves</taxon>
        <taxon>Passeriformes</taxon>
        <taxon>Turdidae</taxon>
        <taxon>Catharus</taxon>
    </lineage>
</organism>
<comment type="caution">
    <text evidence="8">Lacks conserved residue(s) required for the propagation of feature annotation.</text>
</comment>
<feature type="domain" description="Kazal-like" evidence="10">
    <location>
        <begin position="388"/>
        <end position="442"/>
    </location>
</feature>
<feature type="non-terminal residue" evidence="11">
    <location>
        <position position="1"/>
    </location>
</feature>
<keyword evidence="7" id="KW-1015">Disulfide bond</keyword>
<feature type="transmembrane region" description="Helical" evidence="8">
    <location>
        <begin position="317"/>
        <end position="338"/>
    </location>
</feature>
<feature type="transmembrane region" description="Helical" evidence="8">
    <location>
        <begin position="350"/>
        <end position="370"/>
    </location>
</feature>
<feature type="transmembrane region" description="Helical" evidence="8">
    <location>
        <begin position="222"/>
        <end position="246"/>
    </location>
</feature>
<dbReference type="NCBIfam" id="TIGR00805">
    <property type="entry name" value="oat"/>
    <property type="match status" value="1"/>
</dbReference>
<protein>
    <recommendedName>
        <fullName evidence="8">Solute carrier organic anion transporter family member</fullName>
    </recommendedName>
</protein>
<evidence type="ECO:0000256" key="5">
    <source>
        <dbReference type="ARBA" id="ARBA00022989"/>
    </source>
</evidence>
<evidence type="ECO:0000256" key="6">
    <source>
        <dbReference type="ARBA" id="ARBA00023136"/>
    </source>
</evidence>
<evidence type="ECO:0000313" key="11">
    <source>
        <dbReference type="EMBL" id="NXQ43956.1"/>
    </source>
</evidence>
<evidence type="ECO:0000313" key="12">
    <source>
        <dbReference type="Proteomes" id="UP000519684"/>
    </source>
</evidence>
<dbReference type="Pfam" id="PF03137">
    <property type="entry name" value="OATP"/>
    <property type="match status" value="1"/>
</dbReference>
<feature type="transmembrane region" description="Helical" evidence="8">
    <location>
        <begin position="174"/>
        <end position="202"/>
    </location>
</feature>
<dbReference type="Gene3D" id="1.20.1250.20">
    <property type="entry name" value="MFS general substrate transporter like domains"/>
    <property type="match status" value="1"/>
</dbReference>
<dbReference type="PANTHER" id="PTHR11388:SF87">
    <property type="entry name" value="SOLUTE CARRIER ORGANIC ANION TRANSPORTER FAMILY MEMBER 2B1"/>
    <property type="match status" value="1"/>
</dbReference>
<name>A0A7L2D2X9_CATFU</name>
<dbReference type="GO" id="GO:0016323">
    <property type="term" value="C:basolateral plasma membrane"/>
    <property type="evidence" value="ECO:0007669"/>
    <property type="project" value="TreeGrafter"/>
</dbReference>
<dbReference type="Gene3D" id="3.30.60.30">
    <property type="match status" value="1"/>
</dbReference>
<proteinExistence type="inferred from homology"/>
<keyword evidence="3" id="KW-1003">Cell membrane</keyword>
<evidence type="ECO:0000256" key="2">
    <source>
        <dbReference type="ARBA" id="ARBA00009657"/>
    </source>
</evidence>
<dbReference type="InterPro" id="IPR002350">
    <property type="entry name" value="Kazal_dom"/>
</dbReference>